<accession>A0A0K0D5C6</accession>
<feature type="signal peptide" evidence="1">
    <location>
        <begin position="1"/>
        <end position="19"/>
    </location>
</feature>
<proteinExistence type="predicted"/>
<dbReference type="Proteomes" id="UP000035642">
    <property type="component" value="Unassembled WGS sequence"/>
</dbReference>
<evidence type="ECO:0000313" key="2">
    <source>
        <dbReference type="Proteomes" id="UP000035642"/>
    </source>
</evidence>
<dbReference type="PANTHER" id="PTHR21301">
    <property type="entry name" value="REVERSE TRANSCRIPTASE"/>
    <property type="match status" value="1"/>
</dbReference>
<keyword evidence="2" id="KW-1185">Reference proteome</keyword>
<name>A0A0K0D5C6_ANGCA</name>
<feature type="chain" id="PRO_5005326728" evidence="1">
    <location>
        <begin position="20"/>
        <end position="141"/>
    </location>
</feature>
<dbReference type="WBParaSite" id="ACAC_0000527101-mRNA-1">
    <property type="protein sequence ID" value="ACAC_0000527101-mRNA-1"/>
    <property type="gene ID" value="ACAC_0000527101"/>
</dbReference>
<reference evidence="3" key="2">
    <citation type="submission" date="2017-02" db="UniProtKB">
        <authorList>
            <consortium name="WormBaseParasite"/>
        </authorList>
    </citation>
    <scope>IDENTIFICATION</scope>
</reference>
<sequence>MGQWLAPILAIAFMSRMEALVIHLRPVLYCRYIDACFVIFGTQERTDECFELLNEQSKYIKFTRWKPKENWLPFLNVQLNLPTSGVYMAKWCRTPTNKNIVVHFLSSHPSHTKRAIVRKHVSNSYLRVHEEGIKGGIERLG</sequence>
<organism evidence="2 3">
    <name type="scientific">Angiostrongylus cantonensis</name>
    <name type="common">Rat lungworm</name>
    <dbReference type="NCBI Taxonomy" id="6313"/>
    <lineage>
        <taxon>Eukaryota</taxon>
        <taxon>Metazoa</taxon>
        <taxon>Ecdysozoa</taxon>
        <taxon>Nematoda</taxon>
        <taxon>Chromadorea</taxon>
        <taxon>Rhabditida</taxon>
        <taxon>Rhabditina</taxon>
        <taxon>Rhabditomorpha</taxon>
        <taxon>Strongyloidea</taxon>
        <taxon>Metastrongylidae</taxon>
        <taxon>Angiostrongylus</taxon>
    </lineage>
</organism>
<reference evidence="2" key="1">
    <citation type="submission" date="2012-09" db="EMBL/GenBank/DDBJ databases">
        <authorList>
            <person name="Martin A.A."/>
        </authorList>
    </citation>
    <scope>NUCLEOTIDE SEQUENCE</scope>
</reference>
<dbReference type="AlphaFoldDB" id="A0A0K0D5C6"/>
<evidence type="ECO:0000256" key="1">
    <source>
        <dbReference type="SAM" id="SignalP"/>
    </source>
</evidence>
<keyword evidence="1" id="KW-0732">Signal</keyword>
<protein>
    <submittedName>
        <fullName evidence="3">Reverse transcriptase domain-containing protein</fullName>
    </submittedName>
</protein>
<dbReference type="PANTHER" id="PTHR21301:SF10">
    <property type="entry name" value="REVERSE TRANSCRIPTASE DOMAIN-CONTAINING PROTEIN"/>
    <property type="match status" value="1"/>
</dbReference>
<evidence type="ECO:0000313" key="3">
    <source>
        <dbReference type="WBParaSite" id="ACAC_0000527101-mRNA-1"/>
    </source>
</evidence>